<evidence type="ECO:0000313" key="4">
    <source>
        <dbReference type="Proteomes" id="UP000790580"/>
    </source>
</evidence>
<protein>
    <submittedName>
        <fullName evidence="3">2-oxoacid:acceptor oxidoreductase family protein</fullName>
    </submittedName>
</protein>
<comment type="caution">
    <text evidence="3">The sequence shown here is derived from an EMBL/GenBank/DDBJ whole genome shotgun (WGS) entry which is preliminary data.</text>
</comment>
<gene>
    <name evidence="3" type="ORF">KS407_21405</name>
</gene>
<evidence type="ECO:0000259" key="2">
    <source>
        <dbReference type="Pfam" id="PF01558"/>
    </source>
</evidence>
<sequence length="181" mass="19155">MKEEIIIAGFGGQGVMSMGQILTYAGMKEGKEVSWLPSYGPEQRGGTANVSVVISDKTVGSPIIDSPSTVIVLNNPSFEKFEPLVKAGGKLFINSDLVTKKSERIDIEVIDIKATSIADKVGNPRVAGSVILGAYIEKTGIITRDSLITALIQVLGVGKNHLISVNEAAFDAGKNILLENV</sequence>
<dbReference type="PANTHER" id="PTHR42730:SF1">
    <property type="entry name" value="2-OXOGLUTARATE SYNTHASE SUBUNIT KORC"/>
    <property type="match status" value="1"/>
</dbReference>
<dbReference type="PANTHER" id="PTHR42730">
    <property type="entry name" value="2-OXOGLUTARATE SYNTHASE SUBUNIT KORC"/>
    <property type="match status" value="1"/>
</dbReference>
<evidence type="ECO:0000313" key="3">
    <source>
        <dbReference type="EMBL" id="MBU9723984.1"/>
    </source>
</evidence>
<dbReference type="Proteomes" id="UP000790580">
    <property type="component" value="Unassembled WGS sequence"/>
</dbReference>
<name>A0ABS6JZH4_9BACI</name>
<accession>A0ABS6JZH4</accession>
<proteinExistence type="predicted"/>
<feature type="domain" description="Pyruvate/ketoisovalerate oxidoreductase catalytic" evidence="2">
    <location>
        <begin position="11"/>
        <end position="173"/>
    </location>
</feature>
<keyword evidence="1" id="KW-0560">Oxidoreductase</keyword>
<dbReference type="InterPro" id="IPR019752">
    <property type="entry name" value="Pyrv/ketoisovalerate_OxRed_cat"/>
</dbReference>
<evidence type="ECO:0000256" key="1">
    <source>
        <dbReference type="ARBA" id="ARBA00023002"/>
    </source>
</evidence>
<dbReference type="EMBL" id="JAHQCR010000088">
    <property type="protein sequence ID" value="MBU9723984.1"/>
    <property type="molecule type" value="Genomic_DNA"/>
</dbReference>
<dbReference type="InterPro" id="IPR002869">
    <property type="entry name" value="Pyrv_flavodox_OxRed_cen"/>
</dbReference>
<dbReference type="RefSeq" id="WP_088075055.1">
    <property type="nucleotide sequence ID" value="NZ_JAHQCR010000088.1"/>
</dbReference>
<dbReference type="SUPFAM" id="SSF53323">
    <property type="entry name" value="Pyruvate-ferredoxin oxidoreductase, PFOR, domain III"/>
    <property type="match status" value="1"/>
</dbReference>
<reference evidence="3 4" key="1">
    <citation type="submission" date="2021-06" db="EMBL/GenBank/DDBJ databases">
        <title>Bacillus sp. RD4P76, an endophyte from a halophyte.</title>
        <authorList>
            <person name="Sun J.-Q."/>
        </authorList>
    </citation>
    <scope>NUCLEOTIDE SEQUENCE [LARGE SCALE GENOMIC DNA]</scope>
    <source>
        <strain evidence="3 4">JCM 17098</strain>
    </source>
</reference>
<keyword evidence="4" id="KW-1185">Reference proteome</keyword>
<dbReference type="Pfam" id="PF01558">
    <property type="entry name" value="POR"/>
    <property type="match status" value="1"/>
</dbReference>
<dbReference type="Gene3D" id="3.40.920.10">
    <property type="entry name" value="Pyruvate-ferredoxin oxidoreductase, PFOR, domain III"/>
    <property type="match status" value="1"/>
</dbReference>
<dbReference type="InterPro" id="IPR052554">
    <property type="entry name" value="2-oxoglutarate_synth_KorC"/>
</dbReference>
<organism evidence="3 4">
    <name type="scientific">Evansella alkalicola</name>
    <dbReference type="NCBI Taxonomy" id="745819"/>
    <lineage>
        <taxon>Bacteria</taxon>
        <taxon>Bacillati</taxon>
        <taxon>Bacillota</taxon>
        <taxon>Bacilli</taxon>
        <taxon>Bacillales</taxon>
        <taxon>Bacillaceae</taxon>
        <taxon>Evansella</taxon>
    </lineage>
</organism>